<evidence type="ECO:0000259" key="10">
    <source>
        <dbReference type="PROSITE" id="PS51030"/>
    </source>
</evidence>
<dbReference type="PRINTS" id="PR00047">
    <property type="entry name" value="STROIDFINGER"/>
</dbReference>
<dbReference type="PROSITE" id="PS00031">
    <property type="entry name" value="NUCLEAR_REC_DBD_1"/>
    <property type="match status" value="1"/>
</dbReference>
<keyword evidence="12" id="KW-1185">Reference proteome</keyword>
<dbReference type="Proteomes" id="UP001432322">
    <property type="component" value="Unassembled WGS sequence"/>
</dbReference>
<evidence type="ECO:0000256" key="2">
    <source>
        <dbReference type="ARBA" id="ARBA00022771"/>
    </source>
</evidence>
<dbReference type="Pfam" id="PF00105">
    <property type="entry name" value="zf-C4"/>
    <property type="match status" value="1"/>
</dbReference>
<evidence type="ECO:0000256" key="1">
    <source>
        <dbReference type="ARBA" id="ARBA00022723"/>
    </source>
</evidence>
<evidence type="ECO:0000256" key="4">
    <source>
        <dbReference type="ARBA" id="ARBA00023015"/>
    </source>
</evidence>
<evidence type="ECO:0000256" key="9">
    <source>
        <dbReference type="SAM" id="MobiDB-lite"/>
    </source>
</evidence>
<accession>A0AAV5W4W6</accession>
<dbReference type="EMBL" id="BTSY01000004">
    <property type="protein sequence ID" value="GMT25821.1"/>
    <property type="molecule type" value="Genomic_DNA"/>
</dbReference>
<dbReference type="Gene3D" id="3.30.50.10">
    <property type="entry name" value="Erythroid Transcription Factor GATA-1, subunit A"/>
    <property type="match status" value="1"/>
</dbReference>
<name>A0AAV5W4W6_9BILA</name>
<dbReference type="InterPro" id="IPR013088">
    <property type="entry name" value="Znf_NHR/GATA"/>
</dbReference>
<feature type="region of interest" description="Disordered" evidence="9">
    <location>
        <begin position="89"/>
        <end position="120"/>
    </location>
</feature>
<keyword evidence="8" id="KW-0539">Nucleus</keyword>
<keyword evidence="7" id="KW-0675">Receptor</keyword>
<sequence length="165" mass="18273">EDASPSLRKCLICATPVTTAYYGIDACRACANFFKRSTLAGKSFICRQGDRKCVIVKDEKFMCRRCRFDRCKAAGMVFTTGRVKTASSNGAVDANMNSSQDEDGMSPSTSAEKSHSKESILQRIGREFNASVERRSKQELEVLIDSPDFTLAPHPTRVTTFSYDS</sequence>
<feature type="domain" description="Nuclear receptor" evidence="10">
    <location>
        <begin position="7"/>
        <end position="83"/>
    </location>
</feature>
<dbReference type="PROSITE" id="PS51030">
    <property type="entry name" value="NUCLEAR_REC_DBD_2"/>
    <property type="match status" value="1"/>
</dbReference>
<keyword evidence="1" id="KW-0479">Metal-binding</keyword>
<reference evidence="11" key="1">
    <citation type="submission" date="2023-10" db="EMBL/GenBank/DDBJ databases">
        <title>Genome assembly of Pristionchus species.</title>
        <authorList>
            <person name="Yoshida K."/>
            <person name="Sommer R.J."/>
        </authorList>
    </citation>
    <scope>NUCLEOTIDE SEQUENCE</scope>
    <source>
        <strain evidence="11">RS5133</strain>
    </source>
</reference>
<organism evidence="11 12">
    <name type="scientific">Pristionchus fissidentatus</name>
    <dbReference type="NCBI Taxonomy" id="1538716"/>
    <lineage>
        <taxon>Eukaryota</taxon>
        <taxon>Metazoa</taxon>
        <taxon>Ecdysozoa</taxon>
        <taxon>Nematoda</taxon>
        <taxon>Chromadorea</taxon>
        <taxon>Rhabditida</taxon>
        <taxon>Rhabditina</taxon>
        <taxon>Diplogasteromorpha</taxon>
        <taxon>Diplogasteroidea</taxon>
        <taxon>Neodiplogasteridae</taxon>
        <taxon>Pristionchus</taxon>
    </lineage>
</organism>
<feature type="compositionally biased region" description="Polar residues" evidence="9">
    <location>
        <begin position="89"/>
        <end position="99"/>
    </location>
</feature>
<dbReference type="PANTHER" id="PTHR46011">
    <property type="entry name" value="NUCLEAR HORMONE RECEPTOR FAMILY MEMBER NHR-86-RELATED"/>
    <property type="match status" value="1"/>
</dbReference>
<comment type="caution">
    <text evidence="11">The sequence shown here is derived from an EMBL/GenBank/DDBJ whole genome shotgun (WGS) entry which is preliminary data.</text>
</comment>
<evidence type="ECO:0000313" key="11">
    <source>
        <dbReference type="EMBL" id="GMT25821.1"/>
    </source>
</evidence>
<evidence type="ECO:0000256" key="8">
    <source>
        <dbReference type="ARBA" id="ARBA00023242"/>
    </source>
</evidence>
<keyword evidence="4" id="KW-0805">Transcription regulation</keyword>
<evidence type="ECO:0000256" key="6">
    <source>
        <dbReference type="ARBA" id="ARBA00023163"/>
    </source>
</evidence>
<evidence type="ECO:0000313" key="12">
    <source>
        <dbReference type="Proteomes" id="UP001432322"/>
    </source>
</evidence>
<dbReference type="AlphaFoldDB" id="A0AAV5W4W6"/>
<keyword evidence="3" id="KW-0862">Zinc</keyword>
<keyword evidence="6" id="KW-0804">Transcription</keyword>
<dbReference type="PANTHER" id="PTHR46011:SF6">
    <property type="entry name" value="HIGH ZINC ACTIVATED NUCLEAR RECEPTOR PROTEIN"/>
    <property type="match status" value="1"/>
</dbReference>
<evidence type="ECO:0000256" key="7">
    <source>
        <dbReference type="ARBA" id="ARBA00023170"/>
    </source>
</evidence>
<proteinExistence type="predicted"/>
<dbReference type="GO" id="GO:0005634">
    <property type="term" value="C:nucleus"/>
    <property type="evidence" value="ECO:0007669"/>
    <property type="project" value="TreeGrafter"/>
</dbReference>
<evidence type="ECO:0000256" key="3">
    <source>
        <dbReference type="ARBA" id="ARBA00022833"/>
    </source>
</evidence>
<dbReference type="GO" id="GO:0008270">
    <property type="term" value="F:zinc ion binding"/>
    <property type="evidence" value="ECO:0007669"/>
    <property type="project" value="UniProtKB-KW"/>
</dbReference>
<keyword evidence="2" id="KW-0863">Zinc-finger</keyword>
<dbReference type="SUPFAM" id="SSF57716">
    <property type="entry name" value="Glucocorticoid receptor-like (DNA-binding domain)"/>
    <property type="match status" value="1"/>
</dbReference>
<dbReference type="SMART" id="SM00399">
    <property type="entry name" value="ZnF_C4"/>
    <property type="match status" value="1"/>
</dbReference>
<protein>
    <recommendedName>
        <fullName evidence="10">Nuclear receptor domain-containing protein</fullName>
    </recommendedName>
</protein>
<keyword evidence="5" id="KW-0238">DNA-binding</keyword>
<feature type="non-terminal residue" evidence="11">
    <location>
        <position position="165"/>
    </location>
</feature>
<dbReference type="GO" id="GO:0043565">
    <property type="term" value="F:sequence-specific DNA binding"/>
    <property type="evidence" value="ECO:0007669"/>
    <property type="project" value="InterPro"/>
</dbReference>
<feature type="non-terminal residue" evidence="11">
    <location>
        <position position="1"/>
    </location>
</feature>
<dbReference type="GO" id="GO:0003700">
    <property type="term" value="F:DNA-binding transcription factor activity"/>
    <property type="evidence" value="ECO:0007669"/>
    <property type="project" value="InterPro"/>
</dbReference>
<evidence type="ECO:0000256" key="5">
    <source>
        <dbReference type="ARBA" id="ARBA00023125"/>
    </source>
</evidence>
<dbReference type="InterPro" id="IPR001628">
    <property type="entry name" value="Znf_hrmn_rcpt"/>
</dbReference>
<gene>
    <name evidence="11" type="ORF">PFISCL1PPCAC_17118</name>
</gene>